<evidence type="ECO:0000256" key="1">
    <source>
        <dbReference type="ARBA" id="ARBA00001974"/>
    </source>
</evidence>
<dbReference type="SUPFAM" id="SSF56645">
    <property type="entry name" value="Acyl-CoA dehydrogenase NM domain-like"/>
    <property type="match status" value="1"/>
</dbReference>
<evidence type="ECO:0000256" key="4">
    <source>
        <dbReference type="ARBA" id="ARBA00022827"/>
    </source>
</evidence>
<name>A0A6P1T9W6_9GAMM</name>
<dbReference type="OrthoDB" id="6138585at2"/>
<evidence type="ECO:0000259" key="7">
    <source>
        <dbReference type="Pfam" id="PF00441"/>
    </source>
</evidence>
<dbReference type="Proteomes" id="UP000563601">
    <property type="component" value="Unassembled WGS sequence"/>
</dbReference>
<evidence type="ECO:0000313" key="11">
    <source>
        <dbReference type="EMBL" id="QHQ39568.1"/>
    </source>
</evidence>
<keyword evidence="4 6" id="KW-0274">FAD</keyword>
<evidence type="ECO:0000256" key="6">
    <source>
        <dbReference type="RuleBase" id="RU362125"/>
    </source>
</evidence>
<dbReference type="GO" id="GO:0050660">
    <property type="term" value="F:flavin adenine dinucleotide binding"/>
    <property type="evidence" value="ECO:0007669"/>
    <property type="project" value="InterPro"/>
</dbReference>
<evidence type="ECO:0000313" key="10">
    <source>
        <dbReference type="EMBL" id="MBB5209893.1"/>
    </source>
</evidence>
<gene>
    <name evidence="11" type="ORF">GTQ55_11625</name>
    <name evidence="10" type="ORF">HNQ53_000081</name>
</gene>
<evidence type="ECO:0000259" key="8">
    <source>
        <dbReference type="Pfam" id="PF02770"/>
    </source>
</evidence>
<comment type="cofactor">
    <cofactor evidence="1 6">
        <name>FAD</name>
        <dbReference type="ChEBI" id="CHEBI:57692"/>
    </cofactor>
</comment>
<accession>A0A6P1T9W6</accession>
<dbReference type="Gene3D" id="1.20.140.10">
    <property type="entry name" value="Butyryl-CoA Dehydrogenase, subunit A, domain 3"/>
    <property type="match status" value="1"/>
</dbReference>
<dbReference type="GO" id="GO:0005886">
    <property type="term" value="C:plasma membrane"/>
    <property type="evidence" value="ECO:0007669"/>
    <property type="project" value="TreeGrafter"/>
</dbReference>
<dbReference type="Gene3D" id="1.10.540.10">
    <property type="entry name" value="Acyl-CoA dehydrogenase/oxidase, N-terminal domain"/>
    <property type="match status" value="1"/>
</dbReference>
<organism evidence="10 13">
    <name type="scientific">Microbulbifer hydrolyticus</name>
    <dbReference type="NCBI Taxonomy" id="48074"/>
    <lineage>
        <taxon>Bacteria</taxon>
        <taxon>Pseudomonadati</taxon>
        <taxon>Pseudomonadota</taxon>
        <taxon>Gammaproteobacteria</taxon>
        <taxon>Cellvibrionales</taxon>
        <taxon>Microbulbiferaceae</taxon>
        <taxon>Microbulbifer</taxon>
    </lineage>
</organism>
<dbReference type="InterPro" id="IPR037069">
    <property type="entry name" value="AcylCoA_DH/ox_N_sf"/>
</dbReference>
<keyword evidence="12" id="KW-1185">Reference proteome</keyword>
<dbReference type="InterPro" id="IPR052161">
    <property type="entry name" value="Mycobact_Acyl-CoA_DH"/>
</dbReference>
<keyword evidence="5 6" id="KW-0560">Oxidoreductase</keyword>
<dbReference type="InterPro" id="IPR036250">
    <property type="entry name" value="AcylCo_DH-like_C"/>
</dbReference>
<reference evidence="10 13" key="2">
    <citation type="submission" date="2020-08" db="EMBL/GenBank/DDBJ databases">
        <title>Genomic Encyclopedia of Type Strains, Phase IV (KMG-IV): sequencing the most valuable type-strain genomes for metagenomic binning, comparative biology and taxonomic classification.</title>
        <authorList>
            <person name="Goeker M."/>
        </authorList>
    </citation>
    <scope>NUCLEOTIDE SEQUENCE [LARGE SCALE GENOMIC DNA]</scope>
    <source>
        <strain evidence="10 13">DSM 11525</strain>
    </source>
</reference>
<feature type="domain" description="Acyl-CoA oxidase/dehydrogenase middle" evidence="8">
    <location>
        <begin position="125"/>
        <end position="220"/>
    </location>
</feature>
<dbReference type="EMBL" id="CP047491">
    <property type="protein sequence ID" value="QHQ39568.1"/>
    <property type="molecule type" value="Genomic_DNA"/>
</dbReference>
<evidence type="ECO:0000256" key="5">
    <source>
        <dbReference type="ARBA" id="ARBA00023002"/>
    </source>
</evidence>
<protein>
    <submittedName>
        <fullName evidence="11">Pimeloyl-CoA dehydrogenase large subunit</fullName>
    </submittedName>
</protein>
<evidence type="ECO:0000256" key="2">
    <source>
        <dbReference type="ARBA" id="ARBA00009347"/>
    </source>
</evidence>
<dbReference type="AlphaFoldDB" id="A0A6P1T9W6"/>
<dbReference type="SUPFAM" id="SSF47203">
    <property type="entry name" value="Acyl-CoA dehydrogenase C-terminal domain-like"/>
    <property type="match status" value="1"/>
</dbReference>
<dbReference type="RefSeq" id="WP_161858885.1">
    <property type="nucleotide sequence ID" value="NZ_CP047491.1"/>
</dbReference>
<dbReference type="InterPro" id="IPR009100">
    <property type="entry name" value="AcylCoA_DH/oxidase_NM_dom_sf"/>
</dbReference>
<dbReference type="FunFam" id="2.40.110.10:FF:000002">
    <property type="entry name" value="Acyl-CoA dehydrogenase fadE12"/>
    <property type="match status" value="1"/>
</dbReference>
<dbReference type="Gene3D" id="2.40.110.10">
    <property type="entry name" value="Butyryl-CoA Dehydrogenase, subunit A, domain 2"/>
    <property type="match status" value="1"/>
</dbReference>
<sequence>MNNEYTPEEQEFRNQVRQFLKEKLPEDIRRKCLIGMHLDKEDCERWQKILYQQGWAAVNWPKEYGGTGWTATQKNIFETECALAGAPEVTPFGMKMVAPVIFTFGNEEQKQRFLPDILASNVWWCQGYSEPNAGSDLASLKTTAQRDGDHYIVNGTKTWTTLAQYADWIFCLVRTGGPQEKNQTAISFLLIDMRTPGISLSPILTLDGYREVNEVHFDNVRVPVENRIGEEGKGWTYAKVLLTHERTNIARVAHSRCQLQRARELANATPDGDSTLMETPSFAQKFAEIEIELLALEYTELRTLDAIRTGQAPGPESSILKIKGTELAQSIDELHAEIAATGGLPYVPWQLDEDFEGAKVGSDSAINSWLRYFNNRKSSIYGGSNEIQKNIICKAVLGL</sequence>
<dbReference type="Proteomes" id="UP000464675">
    <property type="component" value="Chromosome"/>
</dbReference>
<dbReference type="Pfam" id="PF02770">
    <property type="entry name" value="Acyl-CoA_dh_M"/>
    <property type="match status" value="1"/>
</dbReference>
<dbReference type="PANTHER" id="PTHR43292:SF3">
    <property type="entry name" value="ACYL-COA DEHYDROGENASE FADE29"/>
    <property type="match status" value="1"/>
</dbReference>
<dbReference type="InterPro" id="IPR009075">
    <property type="entry name" value="AcylCo_DH/oxidase_C"/>
</dbReference>
<dbReference type="Pfam" id="PF02771">
    <property type="entry name" value="Acyl-CoA_dh_N"/>
    <property type="match status" value="1"/>
</dbReference>
<keyword evidence="3 6" id="KW-0285">Flavoprotein</keyword>
<evidence type="ECO:0000259" key="9">
    <source>
        <dbReference type="Pfam" id="PF02771"/>
    </source>
</evidence>
<dbReference type="EMBL" id="JACHHR010000001">
    <property type="protein sequence ID" value="MBB5209893.1"/>
    <property type="molecule type" value="Genomic_DNA"/>
</dbReference>
<dbReference type="InterPro" id="IPR006091">
    <property type="entry name" value="Acyl-CoA_Oxase/DH_mid-dom"/>
</dbReference>
<reference evidence="11 12" key="1">
    <citation type="submission" date="2020-01" db="EMBL/GenBank/DDBJ databases">
        <title>The possibility of degradation of plastic by Microbulbifer hydrolyticus IRE-31.</title>
        <authorList>
            <person name="Liu L."/>
        </authorList>
    </citation>
    <scope>NUCLEOTIDE SEQUENCE [LARGE SCALE GENOMIC DNA]</scope>
    <source>
        <strain evidence="11 12">IRE-31</strain>
    </source>
</reference>
<evidence type="ECO:0000256" key="3">
    <source>
        <dbReference type="ARBA" id="ARBA00022630"/>
    </source>
</evidence>
<feature type="domain" description="Acyl-CoA dehydrogenase/oxidase N-terminal" evidence="9">
    <location>
        <begin position="6"/>
        <end position="119"/>
    </location>
</feature>
<dbReference type="InterPro" id="IPR013786">
    <property type="entry name" value="AcylCoA_DH/ox_N"/>
</dbReference>
<proteinExistence type="inferred from homology"/>
<feature type="domain" description="Acyl-CoA dehydrogenase/oxidase C-terminal" evidence="7">
    <location>
        <begin position="232"/>
        <end position="396"/>
    </location>
</feature>
<comment type="similarity">
    <text evidence="2 6">Belongs to the acyl-CoA dehydrogenase family.</text>
</comment>
<dbReference type="Pfam" id="PF00441">
    <property type="entry name" value="Acyl-CoA_dh_1"/>
    <property type="match status" value="1"/>
</dbReference>
<dbReference type="PANTHER" id="PTHR43292">
    <property type="entry name" value="ACYL-COA DEHYDROGENASE"/>
    <property type="match status" value="1"/>
</dbReference>
<evidence type="ECO:0000313" key="12">
    <source>
        <dbReference type="Proteomes" id="UP000464675"/>
    </source>
</evidence>
<dbReference type="InterPro" id="IPR046373">
    <property type="entry name" value="Acyl-CoA_Oxase/DH_mid-dom_sf"/>
</dbReference>
<evidence type="ECO:0000313" key="13">
    <source>
        <dbReference type="Proteomes" id="UP000563601"/>
    </source>
</evidence>
<dbReference type="GO" id="GO:0016627">
    <property type="term" value="F:oxidoreductase activity, acting on the CH-CH group of donors"/>
    <property type="evidence" value="ECO:0007669"/>
    <property type="project" value="InterPro"/>
</dbReference>